<accession>A0A7T5R139</accession>
<dbReference type="Proteomes" id="UP000595362">
    <property type="component" value="Chromosome"/>
</dbReference>
<keyword evidence="1" id="KW-1133">Transmembrane helix</keyword>
<gene>
    <name evidence="3" type="ORF">HYS17_08790</name>
</gene>
<dbReference type="Pfam" id="PF13717">
    <property type="entry name" value="Zn_ribbon_4"/>
    <property type="match status" value="1"/>
</dbReference>
<reference evidence="3 4" key="1">
    <citation type="submission" date="2020-07" db="EMBL/GenBank/DDBJ databases">
        <title>Huge and variable diversity of episymbiotic CPR bacteria and DPANN archaea in groundwater ecosystems.</title>
        <authorList>
            <person name="He C.Y."/>
            <person name="Keren R."/>
            <person name="Whittaker M."/>
            <person name="Farag I.F."/>
            <person name="Doudna J."/>
            <person name="Cate J.H.D."/>
            <person name="Banfield J.F."/>
        </authorList>
    </citation>
    <scope>NUCLEOTIDE SEQUENCE [LARGE SCALE GENOMIC DNA]</scope>
    <source>
        <strain evidence="3">NC_groundwater_70_Ag_B-0.1um_54_66</strain>
    </source>
</reference>
<dbReference type="NCBIfam" id="TIGR02098">
    <property type="entry name" value="MJ0042_CXXC"/>
    <property type="match status" value="1"/>
</dbReference>
<proteinExistence type="predicted"/>
<organism evidence="3 4">
    <name type="scientific">Micavibrio aeruginosavorus</name>
    <dbReference type="NCBI Taxonomy" id="349221"/>
    <lineage>
        <taxon>Bacteria</taxon>
        <taxon>Pseudomonadati</taxon>
        <taxon>Bdellovibrionota</taxon>
        <taxon>Bdellovibrionia</taxon>
        <taxon>Bdellovibrionales</taxon>
        <taxon>Pseudobdellovibrionaceae</taxon>
        <taxon>Micavibrio</taxon>
    </lineage>
</organism>
<feature type="transmembrane region" description="Helical" evidence="1">
    <location>
        <begin position="88"/>
        <end position="108"/>
    </location>
</feature>
<name>A0A7T5R139_9BACT</name>
<sequence length="228" mass="24868">MILTCEECHTRYLLPTHMLGAAGRRVKCTICGHEWFQVPRREEDGVVQSQAPIEDSVKDGAATYELPVLSEAVHQESRVAEPFSRVKVSCFMAAIFIGMMIFAGLIVARTSVMTQWPDSVALYDAMGLAGPVPGAGLVFENMSATTSFNAEGVEILRVNGEVVNIRTHPVKVPGLRFSLRTSDGQEIESWSYDSPGADMQPTTTIPLTASYPVIGADVTELSVRFTEK</sequence>
<feature type="domain" description="Zinc finger/thioredoxin putative" evidence="2">
    <location>
        <begin position="1"/>
        <end position="36"/>
    </location>
</feature>
<evidence type="ECO:0000313" key="3">
    <source>
        <dbReference type="EMBL" id="QQG35612.1"/>
    </source>
</evidence>
<keyword evidence="1" id="KW-0812">Transmembrane</keyword>
<evidence type="ECO:0000256" key="1">
    <source>
        <dbReference type="SAM" id="Phobius"/>
    </source>
</evidence>
<protein>
    <submittedName>
        <fullName evidence="3">Zinc-ribbon domain-containing protein</fullName>
    </submittedName>
</protein>
<feature type="transmembrane region" description="Helical" evidence="1">
    <location>
        <begin position="120"/>
        <end position="139"/>
    </location>
</feature>
<keyword evidence="1" id="KW-0472">Membrane</keyword>
<evidence type="ECO:0000313" key="4">
    <source>
        <dbReference type="Proteomes" id="UP000595362"/>
    </source>
</evidence>
<evidence type="ECO:0000259" key="2">
    <source>
        <dbReference type="Pfam" id="PF13717"/>
    </source>
</evidence>
<dbReference type="AlphaFoldDB" id="A0A7T5R139"/>
<dbReference type="EMBL" id="CP066681">
    <property type="protein sequence ID" value="QQG35612.1"/>
    <property type="molecule type" value="Genomic_DNA"/>
</dbReference>
<dbReference type="InterPro" id="IPR011723">
    <property type="entry name" value="Znf/thioredoxin_put"/>
</dbReference>